<organism evidence="6 7">
    <name type="scientific">Solanum pennellii</name>
    <name type="common">Tomato</name>
    <name type="synonym">Lycopersicon pennellii</name>
    <dbReference type="NCBI Taxonomy" id="28526"/>
    <lineage>
        <taxon>Eukaryota</taxon>
        <taxon>Viridiplantae</taxon>
        <taxon>Streptophyta</taxon>
        <taxon>Embryophyta</taxon>
        <taxon>Tracheophyta</taxon>
        <taxon>Spermatophyta</taxon>
        <taxon>Magnoliopsida</taxon>
        <taxon>eudicotyledons</taxon>
        <taxon>Gunneridae</taxon>
        <taxon>Pentapetalae</taxon>
        <taxon>asterids</taxon>
        <taxon>lamiids</taxon>
        <taxon>Solanales</taxon>
        <taxon>Solanaceae</taxon>
        <taxon>Solanoideae</taxon>
        <taxon>Solaneae</taxon>
        <taxon>Solanum</taxon>
        <taxon>Solanum subgen. Lycopersicon</taxon>
    </lineage>
</organism>
<dbReference type="Proteomes" id="UP000694930">
    <property type="component" value="Chromosome 11"/>
</dbReference>
<evidence type="ECO:0000256" key="2">
    <source>
        <dbReference type="ARBA" id="ARBA00022723"/>
    </source>
</evidence>
<keyword evidence="6" id="KW-1185">Reference proteome</keyword>
<protein>
    <submittedName>
        <fullName evidence="7">Nudix hydrolase 9 isoform X2</fullName>
    </submittedName>
</protein>
<accession>A0ABM1FGI5</accession>
<evidence type="ECO:0000256" key="1">
    <source>
        <dbReference type="ARBA" id="ARBA00001946"/>
    </source>
</evidence>
<comment type="cofactor">
    <cofactor evidence="1">
        <name>Mg(2+)</name>
        <dbReference type="ChEBI" id="CHEBI:18420"/>
    </cofactor>
</comment>
<keyword evidence="2" id="KW-0479">Metal-binding</keyword>
<evidence type="ECO:0000256" key="3">
    <source>
        <dbReference type="ARBA" id="ARBA00022801"/>
    </source>
</evidence>
<reference evidence="6" key="1">
    <citation type="journal article" date="2014" name="Nat. Genet.">
        <title>The genome of the stress-tolerant wild tomato species Solanum pennellii.</title>
        <authorList>
            <person name="Bolger A."/>
            <person name="Scossa F."/>
            <person name="Bolger M.E."/>
            <person name="Lanz C."/>
            <person name="Maumus F."/>
            <person name="Tohge T."/>
            <person name="Quesneville H."/>
            <person name="Alseekh S."/>
            <person name="Sorensen I."/>
            <person name="Lichtenstein G."/>
            <person name="Fich E.A."/>
            <person name="Conte M."/>
            <person name="Keller H."/>
            <person name="Schneeberger K."/>
            <person name="Schwacke R."/>
            <person name="Ofner I."/>
            <person name="Vrebalov J."/>
            <person name="Xu Y."/>
            <person name="Osorio S."/>
            <person name="Aflitos S.A."/>
            <person name="Schijlen E."/>
            <person name="Jimenez-Gomez J.M."/>
            <person name="Ryngajllo M."/>
            <person name="Kimura S."/>
            <person name="Kumar R."/>
            <person name="Koenig D."/>
            <person name="Headland L.R."/>
            <person name="Maloof J.N."/>
            <person name="Sinha N."/>
            <person name="van Ham R.C."/>
            <person name="Lankhorst R.K."/>
            <person name="Mao L."/>
            <person name="Vogel A."/>
            <person name="Arsova B."/>
            <person name="Panstruga R."/>
            <person name="Fei Z."/>
            <person name="Rose J.K."/>
            <person name="Zamir D."/>
            <person name="Carrari F."/>
            <person name="Giovannoni J.J."/>
            <person name="Weigel D."/>
            <person name="Usadel B."/>
            <person name="Fernie A.R."/>
        </authorList>
    </citation>
    <scope>NUCLEOTIDE SEQUENCE [LARGE SCALE GENOMIC DNA]</scope>
    <source>
        <strain evidence="6">cv. LA0716</strain>
    </source>
</reference>
<dbReference type="PANTHER" id="PTHR31835:SF1">
    <property type="entry name" value="URIDINE DIPHOSPHATE GLUCOSE PYROPHOSPHATASE NUDT22"/>
    <property type="match status" value="1"/>
</dbReference>
<keyword evidence="3 7" id="KW-0378">Hydrolase</keyword>
<dbReference type="RefSeq" id="XP_015056543.1">
    <property type="nucleotide sequence ID" value="XM_015201057.2"/>
</dbReference>
<dbReference type="InterPro" id="IPR055295">
    <property type="entry name" value="NUDT22/NUDT9-like"/>
</dbReference>
<feature type="domain" description="Nudix hydrolase" evidence="5">
    <location>
        <begin position="109"/>
        <end position="276"/>
    </location>
</feature>
<dbReference type="SUPFAM" id="SSF55811">
    <property type="entry name" value="Nudix"/>
    <property type="match status" value="1"/>
</dbReference>
<reference evidence="7" key="2">
    <citation type="submission" date="2025-08" db="UniProtKB">
        <authorList>
            <consortium name="RefSeq"/>
        </authorList>
    </citation>
    <scope>IDENTIFICATION</scope>
</reference>
<keyword evidence="4" id="KW-0460">Magnesium</keyword>
<gene>
    <name evidence="7" type="primary">LOC107002867</name>
</gene>
<evidence type="ECO:0000313" key="6">
    <source>
        <dbReference type="Proteomes" id="UP000694930"/>
    </source>
</evidence>
<proteinExistence type="predicted"/>
<dbReference type="PROSITE" id="PS51462">
    <property type="entry name" value="NUDIX"/>
    <property type="match status" value="1"/>
</dbReference>
<dbReference type="CDD" id="cd02883">
    <property type="entry name" value="NUDIX_Hydrolase"/>
    <property type="match status" value="1"/>
</dbReference>
<dbReference type="PANTHER" id="PTHR31835">
    <property type="entry name" value="URIDINE DIPHOSPHATE GLUCOSE PYROPHOSPHATASE"/>
    <property type="match status" value="1"/>
</dbReference>
<dbReference type="InterPro" id="IPR000086">
    <property type="entry name" value="NUDIX_hydrolase_dom"/>
</dbReference>
<evidence type="ECO:0000259" key="5">
    <source>
        <dbReference type="PROSITE" id="PS51462"/>
    </source>
</evidence>
<dbReference type="Gene3D" id="3.90.79.10">
    <property type="entry name" value="Nucleoside Triphosphate Pyrophosphohydrolase"/>
    <property type="match status" value="1"/>
</dbReference>
<name>A0ABM1FGI5_SOLPN</name>
<sequence length="294" mass="32792">MEEKLSCDGGHEFKLLLSCPSGLSPSQVSVVFDEVYDRIPHTDHTLEKSISEYGGYNFNVENDPKQQPHVSLHLGLTDYRTFVGTNLSPMWERFLVPSDDDCIQCQHTSSPLGNGAVVETSDRRILVLQRSNKVGEFPGYFVFPGGHPEPQEVGIISHEGFQELNQCHMINSKVSQEMFDSIVREVVEEIGTPADSLSSPIFIGISRRILNVRPTAFFFIKCDLRSDEIQQLYSSAQDGFESTQLYAVSMSDLENMASKMPGCHRGGYALYKLMVQGTSDSLSHPLLNENFVAS</sequence>
<dbReference type="InterPro" id="IPR015797">
    <property type="entry name" value="NUDIX_hydrolase-like_dom_sf"/>
</dbReference>
<evidence type="ECO:0000256" key="4">
    <source>
        <dbReference type="ARBA" id="ARBA00022842"/>
    </source>
</evidence>
<dbReference type="GeneID" id="107002867"/>
<dbReference type="GO" id="GO:0016787">
    <property type="term" value="F:hydrolase activity"/>
    <property type="evidence" value="ECO:0007669"/>
    <property type="project" value="UniProtKB-KW"/>
</dbReference>
<evidence type="ECO:0000313" key="7">
    <source>
        <dbReference type="RefSeq" id="XP_015056543.1"/>
    </source>
</evidence>